<dbReference type="PANTHER" id="PTHR45825:SF11">
    <property type="entry name" value="ALPHA AMYLASE DOMAIN-CONTAINING PROTEIN"/>
    <property type="match status" value="1"/>
</dbReference>
<dbReference type="PANTHER" id="PTHR45825">
    <property type="entry name" value="GRANULE-BOUND STARCH SYNTHASE 1, CHLOROPLASTIC/AMYLOPLASTIC"/>
    <property type="match status" value="1"/>
</dbReference>
<dbReference type="Pfam" id="PF08323">
    <property type="entry name" value="Glyco_transf_5"/>
    <property type="match status" value="1"/>
</dbReference>
<organism evidence="7 8">
    <name type="scientific">Pseudoalteromonas piscicida</name>
    <dbReference type="NCBI Taxonomy" id="43662"/>
    <lineage>
        <taxon>Bacteria</taxon>
        <taxon>Pseudomonadati</taxon>
        <taxon>Pseudomonadota</taxon>
        <taxon>Gammaproteobacteria</taxon>
        <taxon>Alteromonadales</taxon>
        <taxon>Pseudoalteromonadaceae</taxon>
        <taxon>Pseudoalteromonas</taxon>
    </lineage>
</organism>
<dbReference type="RefSeq" id="WP_099641166.1">
    <property type="nucleotide sequence ID" value="NZ_NKHF01000025.1"/>
</dbReference>
<name>A0A2A5JTH6_PSEO7</name>
<dbReference type="Pfam" id="PF00534">
    <property type="entry name" value="Glycos_transf_1"/>
    <property type="match status" value="1"/>
</dbReference>
<evidence type="ECO:0000256" key="3">
    <source>
        <dbReference type="ARBA" id="ARBA00022676"/>
    </source>
</evidence>
<dbReference type="SUPFAM" id="SSF53756">
    <property type="entry name" value="UDP-Glycosyltransferase/glycogen phosphorylase"/>
    <property type="match status" value="1"/>
</dbReference>
<keyword evidence="4" id="KW-0808">Transferase</keyword>
<evidence type="ECO:0000313" key="8">
    <source>
        <dbReference type="Proteomes" id="UP000228621"/>
    </source>
</evidence>
<evidence type="ECO:0000259" key="5">
    <source>
        <dbReference type="Pfam" id="PF00534"/>
    </source>
</evidence>
<dbReference type="GO" id="GO:0009011">
    <property type="term" value="F:alpha-1,4-glucan glucosyltransferase (ADP-glucose donor) activity"/>
    <property type="evidence" value="ECO:0007669"/>
    <property type="project" value="UniProtKB-EC"/>
</dbReference>
<evidence type="ECO:0000259" key="6">
    <source>
        <dbReference type="Pfam" id="PF08323"/>
    </source>
</evidence>
<comment type="catalytic activity">
    <reaction evidence="1">
        <text>[(1-&gt;4)-alpha-D-glucosyl](n) + ADP-alpha-D-glucose = [(1-&gt;4)-alpha-D-glucosyl](n+1) + ADP + H(+)</text>
        <dbReference type="Rhea" id="RHEA:18189"/>
        <dbReference type="Rhea" id="RHEA-COMP:9584"/>
        <dbReference type="Rhea" id="RHEA-COMP:9587"/>
        <dbReference type="ChEBI" id="CHEBI:15378"/>
        <dbReference type="ChEBI" id="CHEBI:15444"/>
        <dbReference type="ChEBI" id="CHEBI:57498"/>
        <dbReference type="ChEBI" id="CHEBI:456216"/>
        <dbReference type="EC" id="2.4.1.21"/>
    </reaction>
</comment>
<sequence>MHVILVAAENDRLPNCKVGGIADVIRDIPYALAQLGIQVSVVTPDYGQTALNRDFVADIAVPFRQHLETATLWSVERSHKVTQYVISHSLFSEHHGAIYCNDPHQPFATDANRFAFFSAAVAELIEHDLIADIDVVHLHDWHAAVVAVLRQFSPRFKRLKGLKTVYTVHNLALQGVRPFNHDMSSLESWFPTLTYDGLSICDPKYPHCFNPMRAAITLSDKVHVVSPNYAKEVMLPSHPELGFFGGEGLEGDMQHASHEGRLAGILNGCVYDDVGEGSAKPSFSEYLSLAEQSVFEWMAKSNQILSRYYIAHQRILAWRSEEFTGKLITSVGRLTDQKALILRQPTQSGIVLDSIAQLANQRGAKIIIVGSGDPYLEQLFTEVMARHTNVLFLNGYGKEIGELLYLIGDLFLMPSSFEPCGISQMLAMRAGQPCIVHKVGGLADTVKHNETGYCFEGETLAEQGSQFIAIFELALADLYDDVSQYNGLCQQAQLERFDWNCVAQKYIEKLYR</sequence>
<dbReference type="EMBL" id="NKHF01000025">
    <property type="protein sequence ID" value="PCK32728.1"/>
    <property type="molecule type" value="Genomic_DNA"/>
</dbReference>
<keyword evidence="8" id="KW-1185">Reference proteome</keyword>
<evidence type="ECO:0000313" key="7">
    <source>
        <dbReference type="EMBL" id="PCK32728.1"/>
    </source>
</evidence>
<evidence type="ECO:0000256" key="2">
    <source>
        <dbReference type="ARBA" id="ARBA00012588"/>
    </source>
</evidence>
<gene>
    <name evidence="7" type="ORF">CEX98_05780</name>
</gene>
<dbReference type="InterPro" id="IPR001296">
    <property type="entry name" value="Glyco_trans_1"/>
</dbReference>
<dbReference type="GO" id="GO:0005829">
    <property type="term" value="C:cytosol"/>
    <property type="evidence" value="ECO:0007669"/>
    <property type="project" value="TreeGrafter"/>
</dbReference>
<dbReference type="OrthoDB" id="9808590at2"/>
<dbReference type="Gene3D" id="3.40.50.2000">
    <property type="entry name" value="Glycogen Phosphorylase B"/>
    <property type="match status" value="2"/>
</dbReference>
<feature type="domain" description="Glycosyl transferase family 1" evidence="5">
    <location>
        <begin position="326"/>
        <end position="458"/>
    </location>
</feature>
<comment type="caution">
    <text evidence="7">The sequence shown here is derived from an EMBL/GenBank/DDBJ whole genome shotgun (WGS) entry which is preliminary data.</text>
</comment>
<protein>
    <recommendedName>
        <fullName evidence="2">starch synthase</fullName>
        <ecNumber evidence="2">2.4.1.21</ecNumber>
    </recommendedName>
</protein>
<dbReference type="GO" id="GO:0005978">
    <property type="term" value="P:glycogen biosynthetic process"/>
    <property type="evidence" value="ECO:0007669"/>
    <property type="project" value="TreeGrafter"/>
</dbReference>
<keyword evidence="3" id="KW-0328">Glycosyltransferase</keyword>
<accession>A0A2A5JTH6</accession>
<proteinExistence type="predicted"/>
<evidence type="ECO:0000256" key="4">
    <source>
        <dbReference type="ARBA" id="ARBA00022679"/>
    </source>
</evidence>
<dbReference type="EC" id="2.4.1.21" evidence="2"/>
<feature type="domain" description="Starch synthase catalytic" evidence="6">
    <location>
        <begin position="2"/>
        <end position="254"/>
    </location>
</feature>
<dbReference type="Proteomes" id="UP000228621">
    <property type="component" value="Unassembled WGS sequence"/>
</dbReference>
<reference evidence="8" key="1">
    <citation type="journal article" date="2019" name="Genome Announc.">
        <title>Draft Genome Sequence of Pseudoalteromonas piscicida Strain 36Y ROTHPW, an Hypersaline Seawater Isolate from the South Coast of Sonora, Mexico.</title>
        <authorList>
            <person name="Sanchez-Diaz R."/>
            <person name="Molina-Garza Z.J."/>
            <person name="Cruz-Suarez L.E."/>
            <person name="Selvin J."/>
            <person name="Kiran G.S."/>
            <person name="Ibarra-Gamez J.C."/>
            <person name="Gomez-Gil B."/>
            <person name="Galaviz-Silva L."/>
        </authorList>
    </citation>
    <scope>NUCLEOTIDE SEQUENCE [LARGE SCALE GENOMIC DNA]</scope>
    <source>
        <strain evidence="8">36Y_RITHPW</strain>
    </source>
</reference>
<dbReference type="InterPro" id="IPR013534">
    <property type="entry name" value="Starch_synth_cat_dom"/>
</dbReference>
<dbReference type="AlphaFoldDB" id="A0A2A5JTH6"/>
<evidence type="ECO:0000256" key="1">
    <source>
        <dbReference type="ARBA" id="ARBA00001478"/>
    </source>
</evidence>